<keyword evidence="3" id="KW-1185">Reference proteome</keyword>
<dbReference type="Gene3D" id="3.40.220.10">
    <property type="entry name" value="Leucine Aminopeptidase, subunit E, domain 1"/>
    <property type="match status" value="1"/>
</dbReference>
<dbReference type="EMBL" id="CP002541">
    <property type="protein sequence ID" value="ADY14397.1"/>
    <property type="molecule type" value="Genomic_DNA"/>
</dbReference>
<dbReference type="Pfam" id="PF01661">
    <property type="entry name" value="Macro"/>
    <property type="match status" value="1"/>
</dbReference>
<dbReference type="SUPFAM" id="SSF47413">
    <property type="entry name" value="lambda repressor-like DNA-binding domains"/>
    <property type="match status" value="1"/>
</dbReference>
<dbReference type="PANTHER" id="PTHR11106:SF27">
    <property type="entry name" value="MACRO DOMAIN-CONTAINING PROTEIN"/>
    <property type="match status" value="1"/>
</dbReference>
<dbReference type="PROSITE" id="PS51154">
    <property type="entry name" value="MACRO"/>
    <property type="match status" value="1"/>
</dbReference>
<evidence type="ECO:0000313" key="3">
    <source>
        <dbReference type="Proteomes" id="UP000008466"/>
    </source>
</evidence>
<dbReference type="AlphaFoldDB" id="F0RTA3"/>
<feature type="domain" description="Macro" evidence="1">
    <location>
        <begin position="1"/>
        <end position="181"/>
    </location>
</feature>
<dbReference type="InterPro" id="IPR002589">
    <property type="entry name" value="Macro_dom"/>
</dbReference>
<dbReference type="InterPro" id="IPR043472">
    <property type="entry name" value="Macro_dom-like"/>
</dbReference>
<dbReference type="InterPro" id="IPR010982">
    <property type="entry name" value="Lambda_DNA-bd_dom_sf"/>
</dbReference>
<dbReference type="KEGG" id="sbu:SpiBuddy_2586"/>
<sequence>MPFFLIKKDITTLRTDAIVNAANTALKMGGGVCGAIFKAAGIEAMQSACEALSPINIGEAVLTPGFNLSATYVIHTAGPVYRDGKHGEQEKLKACYTNSLNLAKQHHCKRIAFPLISSGIYGYPKEEALKIATDAIQRFLLDCEMEVTLALFDSIQIRSTLLGQVGAYLDTAYEPALSRALLNAEIQAMQSVQECGIGSPHYDGLDDLLEHLDESFSDTLLHLIQQKGRTEVEIYKRANLDRKHFSKIRTGGGYVPSKKTILALAVALELSLKETQWLLSLAGYSFSHASKFDVIVEYFLKEHLYDIYCINEVLFSYDQPLLGN</sequence>
<reference evidence="3" key="1">
    <citation type="submission" date="2011-02" db="EMBL/GenBank/DDBJ databases">
        <title>Complete sequence of Spirochaeta sp. Buddy.</title>
        <authorList>
            <person name="Lucas S."/>
            <person name="Copeland A."/>
            <person name="Lapidus A."/>
            <person name="Cheng J.-F."/>
            <person name="Goodwin L."/>
            <person name="Pitluck S."/>
            <person name="Zeytun A."/>
            <person name="Detter J.C."/>
            <person name="Han C."/>
            <person name="Tapia R."/>
            <person name="Land M."/>
            <person name="Hauser L."/>
            <person name="Kyrpides N."/>
            <person name="Ivanova N."/>
            <person name="Mikhailova N."/>
            <person name="Pagani I."/>
            <person name="Ritalahti K.M."/>
            <person name="Loeffler F.E."/>
            <person name="Woyke T."/>
        </authorList>
    </citation>
    <scope>NUCLEOTIDE SEQUENCE [LARGE SCALE GENOMIC DNA]</scope>
    <source>
        <strain evidence="3">ATCC BAA-1886 / DSM 22777 / Buddy</strain>
    </source>
</reference>
<dbReference type="STRING" id="158189.SpiBuddy_2586"/>
<dbReference type="CDD" id="cd02908">
    <property type="entry name" value="Macro_OAADPr_deacetylase"/>
    <property type="match status" value="1"/>
</dbReference>
<organism evidence="2 3">
    <name type="scientific">Sphaerochaeta globosa (strain ATCC BAA-1886 / DSM 22777 / Buddy)</name>
    <name type="common">Spirochaeta sp. (strain Buddy)</name>
    <dbReference type="NCBI Taxonomy" id="158189"/>
    <lineage>
        <taxon>Bacteria</taxon>
        <taxon>Pseudomonadati</taxon>
        <taxon>Spirochaetota</taxon>
        <taxon>Spirochaetia</taxon>
        <taxon>Spirochaetales</taxon>
        <taxon>Sphaerochaetaceae</taxon>
        <taxon>Sphaerochaeta</taxon>
    </lineage>
</organism>
<dbReference type="PANTHER" id="PTHR11106">
    <property type="entry name" value="GANGLIOSIDE INDUCED DIFFERENTIATION ASSOCIATED PROTEIN 2-RELATED"/>
    <property type="match status" value="1"/>
</dbReference>
<dbReference type="GO" id="GO:0003677">
    <property type="term" value="F:DNA binding"/>
    <property type="evidence" value="ECO:0007669"/>
    <property type="project" value="InterPro"/>
</dbReference>
<name>F0RTA3_SPHGB</name>
<dbReference type="OrthoDB" id="6194521at2"/>
<dbReference type="eggNOG" id="COG2110">
    <property type="taxonomic scope" value="Bacteria"/>
</dbReference>
<dbReference type="Proteomes" id="UP000008466">
    <property type="component" value="Chromosome"/>
</dbReference>
<dbReference type="SMART" id="SM00506">
    <property type="entry name" value="A1pp"/>
    <property type="match status" value="1"/>
</dbReference>
<dbReference type="SUPFAM" id="SSF52949">
    <property type="entry name" value="Macro domain-like"/>
    <property type="match status" value="1"/>
</dbReference>
<dbReference type="HOGENOM" id="CLU_069579_0_0_12"/>
<evidence type="ECO:0000313" key="2">
    <source>
        <dbReference type="EMBL" id="ADY14397.1"/>
    </source>
</evidence>
<evidence type="ECO:0000259" key="1">
    <source>
        <dbReference type="PROSITE" id="PS51154"/>
    </source>
</evidence>
<dbReference type="RefSeq" id="WP_013608242.1">
    <property type="nucleotide sequence ID" value="NC_015152.1"/>
</dbReference>
<proteinExistence type="predicted"/>
<gene>
    <name evidence="2" type="ordered locus">SpiBuddy_2586</name>
</gene>
<protein>
    <submittedName>
        <fullName evidence="2">Appr-1-p processing domain protein</fullName>
    </submittedName>
</protein>
<accession>F0RTA3</accession>